<gene>
    <name evidence="3" type="ORF">AB5L97_01695</name>
</gene>
<sequence length="278" mass="28386">MARIRLGHGQGAGGGTVSATGAGRTEGQSPIDAYLDGLFAAARDSDPGAARRLLSETETHLRESAARLRAQGLVPEAAELEAVRRFGPLGTVTPSLRTPWRSVGRLPLRAFMRPAVGLAAVGAIAVGLSGLVSELFGRLWGAGFVSGDLPGVAYTAARCAVLQTPYPGLDCAQAAAAHHWGEVVEYRVAFGVLGLVLLVVWRYLPRWVRLPAGLAPLVGAAAFLLAAGGTGVQALNAAVQGGQGVGAWLSAVAVALPLAAAFAVAALHRRPFSPAAAP</sequence>
<keyword evidence="2" id="KW-1133">Transmembrane helix</keyword>
<keyword evidence="2" id="KW-0472">Membrane</keyword>
<evidence type="ECO:0000313" key="3">
    <source>
        <dbReference type="EMBL" id="XDP45763.1"/>
    </source>
</evidence>
<proteinExistence type="predicted"/>
<reference evidence="3" key="1">
    <citation type="submission" date="2024-07" db="EMBL/GenBank/DDBJ databases">
        <authorList>
            <person name="fu j."/>
        </authorList>
    </citation>
    <scope>NUCLEOTIDE SEQUENCE</scope>
    <source>
        <strain evidence="3">P10A9</strain>
    </source>
</reference>
<protein>
    <submittedName>
        <fullName evidence="3">Uncharacterized protein</fullName>
    </submittedName>
</protein>
<feature type="region of interest" description="Disordered" evidence="1">
    <location>
        <begin position="1"/>
        <end position="25"/>
    </location>
</feature>
<feature type="transmembrane region" description="Helical" evidence="2">
    <location>
        <begin position="245"/>
        <end position="267"/>
    </location>
</feature>
<evidence type="ECO:0000256" key="2">
    <source>
        <dbReference type="SAM" id="Phobius"/>
    </source>
</evidence>
<dbReference type="KEGG" id="spue:AB5L97_01695"/>
<dbReference type="AlphaFoldDB" id="A0AB39L4H6"/>
<name>A0AB39L4H6_9MICC</name>
<dbReference type="EMBL" id="CP163302">
    <property type="protein sequence ID" value="XDP45763.1"/>
    <property type="molecule type" value="Genomic_DNA"/>
</dbReference>
<feature type="transmembrane region" description="Helical" evidence="2">
    <location>
        <begin position="115"/>
        <end position="136"/>
    </location>
</feature>
<feature type="transmembrane region" description="Helical" evidence="2">
    <location>
        <begin position="186"/>
        <end position="204"/>
    </location>
</feature>
<keyword evidence="2" id="KW-0812">Transmembrane</keyword>
<evidence type="ECO:0000256" key="1">
    <source>
        <dbReference type="SAM" id="MobiDB-lite"/>
    </source>
</evidence>
<organism evidence="3">
    <name type="scientific">Sinomonas puerhi</name>
    <dbReference type="NCBI Taxonomy" id="3238584"/>
    <lineage>
        <taxon>Bacteria</taxon>
        <taxon>Bacillati</taxon>
        <taxon>Actinomycetota</taxon>
        <taxon>Actinomycetes</taxon>
        <taxon>Micrococcales</taxon>
        <taxon>Micrococcaceae</taxon>
        <taxon>Sinomonas</taxon>
    </lineage>
</organism>
<dbReference type="RefSeq" id="WP_369046220.1">
    <property type="nucleotide sequence ID" value="NZ_CP163302.1"/>
</dbReference>
<accession>A0AB39L4H6</accession>
<feature type="transmembrane region" description="Helical" evidence="2">
    <location>
        <begin position="216"/>
        <end position="239"/>
    </location>
</feature>